<dbReference type="OrthoDB" id="415590at2759"/>
<dbReference type="InterPro" id="IPR045031">
    <property type="entry name" value="DHP_synth-like"/>
</dbReference>
<evidence type="ECO:0000256" key="9">
    <source>
        <dbReference type="ARBA" id="ARBA00022741"/>
    </source>
</evidence>
<dbReference type="CDD" id="cd00483">
    <property type="entry name" value="HPPK"/>
    <property type="match status" value="1"/>
</dbReference>
<dbReference type="PROSITE" id="PS50972">
    <property type="entry name" value="PTERIN_BINDING"/>
    <property type="match status" value="1"/>
</dbReference>
<evidence type="ECO:0000256" key="2">
    <source>
        <dbReference type="ARBA" id="ARBA00000198"/>
    </source>
</evidence>
<keyword evidence="13" id="KW-0289">Folate biosynthesis</keyword>
<comment type="catalytic activity">
    <reaction evidence="2">
        <text>6-hydroxymethyl-7,8-dihydropterin + ATP = (7,8-dihydropterin-6-yl)methyl diphosphate + AMP + H(+)</text>
        <dbReference type="Rhea" id="RHEA:11412"/>
        <dbReference type="ChEBI" id="CHEBI:15378"/>
        <dbReference type="ChEBI" id="CHEBI:30616"/>
        <dbReference type="ChEBI" id="CHEBI:44841"/>
        <dbReference type="ChEBI" id="CHEBI:72950"/>
        <dbReference type="ChEBI" id="CHEBI:456215"/>
        <dbReference type="EC" id="2.7.6.3"/>
    </reaction>
</comment>
<comment type="pathway">
    <text evidence="5">Cofactor biosynthesis; tetrahydrofolate biosynthesis; 2-amino-4-hydroxy-6-hydroxymethyl-7,8-dihydropteridine diphosphate from 7,8-dihydroneopterin triphosphate: step 4/4.</text>
</comment>
<keyword evidence="14" id="KW-0511">Multifunctional enzyme</keyword>
<dbReference type="PROSITE" id="PS00794">
    <property type="entry name" value="HPPK"/>
    <property type="match status" value="1"/>
</dbReference>
<name>A0A835I9U5_9MAGN</name>
<dbReference type="Pfam" id="PF01288">
    <property type="entry name" value="HPPK"/>
    <property type="match status" value="1"/>
</dbReference>
<protein>
    <recommendedName>
        <fullName evidence="15">Pterin-binding domain-containing protein</fullName>
    </recommendedName>
</protein>
<comment type="cofactor">
    <cofactor evidence="3">
        <name>Mg(2+)</name>
        <dbReference type="ChEBI" id="CHEBI:18420"/>
    </cofactor>
</comment>
<proteinExistence type="inferred from homology"/>
<keyword evidence="11" id="KW-0067">ATP-binding</keyword>
<dbReference type="CDD" id="cd00739">
    <property type="entry name" value="DHPS"/>
    <property type="match status" value="1"/>
</dbReference>
<dbReference type="SUPFAM" id="SSF55083">
    <property type="entry name" value="6-hydroxymethyl-7,8-dihydropterin pyrophosphokinase, HPPK"/>
    <property type="match status" value="1"/>
</dbReference>
<dbReference type="Pfam" id="PF00809">
    <property type="entry name" value="Pterin_bind"/>
    <property type="match status" value="1"/>
</dbReference>
<gene>
    <name evidence="16" type="ORF">IFM89_015464</name>
</gene>
<keyword evidence="17" id="KW-1185">Reference proteome</keyword>
<dbReference type="Gene3D" id="3.20.20.20">
    <property type="entry name" value="Dihydropteroate synthase-like"/>
    <property type="match status" value="1"/>
</dbReference>
<dbReference type="InterPro" id="IPR011005">
    <property type="entry name" value="Dihydropteroate_synth-like_sf"/>
</dbReference>
<feature type="domain" description="Pterin-binding" evidence="15">
    <location>
        <begin position="245"/>
        <end position="513"/>
    </location>
</feature>
<dbReference type="GO" id="GO:0046872">
    <property type="term" value="F:metal ion binding"/>
    <property type="evidence" value="ECO:0007669"/>
    <property type="project" value="UniProtKB-KW"/>
</dbReference>
<evidence type="ECO:0000256" key="4">
    <source>
        <dbReference type="ARBA" id="ARBA00004763"/>
    </source>
</evidence>
<comment type="pathway">
    <text evidence="4">Cofactor biosynthesis; tetrahydrofolate biosynthesis; 7,8-dihydrofolate from 2-amino-4-hydroxy-6-hydroxymethyl-7,8-dihydropteridine diphosphate and 4-aminobenzoate: step 1/2.</text>
</comment>
<evidence type="ECO:0000313" key="16">
    <source>
        <dbReference type="EMBL" id="KAF9614145.1"/>
    </source>
</evidence>
<dbReference type="Proteomes" id="UP000631114">
    <property type="component" value="Unassembled WGS sequence"/>
</dbReference>
<evidence type="ECO:0000259" key="15">
    <source>
        <dbReference type="PROSITE" id="PS50972"/>
    </source>
</evidence>
<evidence type="ECO:0000256" key="14">
    <source>
        <dbReference type="ARBA" id="ARBA00023268"/>
    </source>
</evidence>
<dbReference type="GO" id="GO:0004156">
    <property type="term" value="F:dihydropteroate synthase activity"/>
    <property type="evidence" value="ECO:0007669"/>
    <property type="project" value="UniProtKB-EC"/>
</dbReference>
<dbReference type="PROSITE" id="PS00792">
    <property type="entry name" value="DHPS_1"/>
    <property type="match status" value="1"/>
</dbReference>
<reference evidence="16 17" key="1">
    <citation type="submission" date="2020-10" db="EMBL/GenBank/DDBJ databases">
        <title>The Coptis chinensis genome and diversification of protoberbering-type alkaloids.</title>
        <authorList>
            <person name="Wang B."/>
            <person name="Shu S."/>
            <person name="Song C."/>
            <person name="Liu Y."/>
        </authorList>
    </citation>
    <scope>NUCLEOTIDE SEQUENCE [LARGE SCALE GENOMIC DNA]</scope>
    <source>
        <strain evidence="16">HL-2020</strain>
        <tissue evidence="16">Leaf</tissue>
    </source>
</reference>
<keyword evidence="8" id="KW-0479">Metal-binding</keyword>
<dbReference type="InterPro" id="IPR006390">
    <property type="entry name" value="DHP_synth_dom"/>
</dbReference>
<dbReference type="GO" id="GO:0003848">
    <property type="term" value="F:2-amino-4-hydroxy-6-hydroxymethyldihydropteridine diphosphokinase activity"/>
    <property type="evidence" value="ECO:0007669"/>
    <property type="project" value="UniProtKB-EC"/>
</dbReference>
<evidence type="ECO:0000256" key="5">
    <source>
        <dbReference type="ARBA" id="ARBA00005051"/>
    </source>
</evidence>
<dbReference type="GO" id="GO:0016301">
    <property type="term" value="F:kinase activity"/>
    <property type="evidence" value="ECO:0007669"/>
    <property type="project" value="UniProtKB-KW"/>
</dbReference>
<dbReference type="GO" id="GO:0005524">
    <property type="term" value="F:ATP binding"/>
    <property type="evidence" value="ECO:0007669"/>
    <property type="project" value="UniProtKB-KW"/>
</dbReference>
<evidence type="ECO:0000256" key="1">
    <source>
        <dbReference type="ARBA" id="ARBA00000012"/>
    </source>
</evidence>
<keyword evidence="7" id="KW-0808">Transferase</keyword>
<dbReference type="AlphaFoldDB" id="A0A835I9U5"/>
<evidence type="ECO:0000256" key="11">
    <source>
        <dbReference type="ARBA" id="ARBA00022840"/>
    </source>
</evidence>
<comment type="catalytic activity">
    <reaction evidence="1">
        <text>(7,8-dihydropterin-6-yl)methyl diphosphate + 4-aminobenzoate = 7,8-dihydropteroate + diphosphate</text>
        <dbReference type="Rhea" id="RHEA:19949"/>
        <dbReference type="ChEBI" id="CHEBI:17836"/>
        <dbReference type="ChEBI" id="CHEBI:17839"/>
        <dbReference type="ChEBI" id="CHEBI:33019"/>
        <dbReference type="ChEBI" id="CHEBI:72950"/>
        <dbReference type="EC" id="2.5.1.15"/>
    </reaction>
</comment>
<evidence type="ECO:0000256" key="7">
    <source>
        <dbReference type="ARBA" id="ARBA00022679"/>
    </source>
</evidence>
<dbReference type="GO" id="GO:0046654">
    <property type="term" value="P:tetrahydrofolate biosynthetic process"/>
    <property type="evidence" value="ECO:0007669"/>
    <property type="project" value="UniProtKB-UniPathway"/>
</dbReference>
<dbReference type="PROSITE" id="PS00793">
    <property type="entry name" value="DHPS_2"/>
    <property type="match status" value="1"/>
</dbReference>
<dbReference type="Gene3D" id="3.30.70.560">
    <property type="entry name" value="7,8-Dihydro-6-hydroxymethylpterin-pyrophosphokinase HPPK"/>
    <property type="match status" value="1"/>
</dbReference>
<dbReference type="SUPFAM" id="SSF51717">
    <property type="entry name" value="Dihydropteroate synthetase-like"/>
    <property type="match status" value="1"/>
</dbReference>
<evidence type="ECO:0000256" key="10">
    <source>
        <dbReference type="ARBA" id="ARBA00022777"/>
    </source>
</evidence>
<evidence type="ECO:0000256" key="13">
    <source>
        <dbReference type="ARBA" id="ARBA00022909"/>
    </source>
</evidence>
<dbReference type="FunFam" id="3.20.20.20:FF:000006">
    <property type="entry name" value="Dihydropteroate synthase"/>
    <property type="match status" value="1"/>
</dbReference>
<dbReference type="EMBL" id="JADFTS010000003">
    <property type="protein sequence ID" value="KAF9614145.1"/>
    <property type="molecule type" value="Genomic_DNA"/>
</dbReference>
<dbReference type="NCBIfam" id="TIGR01498">
    <property type="entry name" value="folK"/>
    <property type="match status" value="1"/>
</dbReference>
<comment type="similarity">
    <text evidence="6">In the C-terminal section; belongs to the DHPS family.</text>
</comment>
<dbReference type="InterPro" id="IPR035907">
    <property type="entry name" value="Hppk_sf"/>
</dbReference>
<evidence type="ECO:0000256" key="3">
    <source>
        <dbReference type="ARBA" id="ARBA00001946"/>
    </source>
</evidence>
<evidence type="ECO:0000256" key="6">
    <source>
        <dbReference type="ARBA" id="ARBA00009951"/>
    </source>
</evidence>
<dbReference type="PANTHER" id="PTHR20941">
    <property type="entry name" value="FOLATE SYNTHESIS PROTEINS"/>
    <property type="match status" value="1"/>
</dbReference>
<keyword evidence="9" id="KW-0547">Nucleotide-binding</keyword>
<dbReference type="GO" id="GO:0046656">
    <property type="term" value="P:folic acid biosynthetic process"/>
    <property type="evidence" value="ECO:0007669"/>
    <property type="project" value="UniProtKB-KW"/>
</dbReference>
<dbReference type="InterPro" id="IPR000489">
    <property type="entry name" value="Pterin-binding_dom"/>
</dbReference>
<keyword evidence="10" id="KW-0418">Kinase</keyword>
<accession>A0A835I9U5</accession>
<organism evidence="16 17">
    <name type="scientific">Coptis chinensis</name>
    <dbReference type="NCBI Taxonomy" id="261450"/>
    <lineage>
        <taxon>Eukaryota</taxon>
        <taxon>Viridiplantae</taxon>
        <taxon>Streptophyta</taxon>
        <taxon>Embryophyta</taxon>
        <taxon>Tracheophyta</taxon>
        <taxon>Spermatophyta</taxon>
        <taxon>Magnoliopsida</taxon>
        <taxon>Ranunculales</taxon>
        <taxon>Ranunculaceae</taxon>
        <taxon>Coptidoideae</taxon>
        <taxon>Coptis</taxon>
    </lineage>
</organism>
<dbReference type="UniPathway" id="UPA00077">
    <property type="reaction ID" value="UER00155"/>
</dbReference>
<keyword evidence="12" id="KW-0460">Magnesium</keyword>
<sequence length="526" mass="58454">MSRVWYFGKWPFLTMIIFKQIIPIKHAFKGLLLTSSKATFPSLFRSFSDASVEVYSPEQEVVIALGSNVGNRLKNFDEALQLMRLSGIKIMRHGCLYETEPAYVTDQPLFLNSAVRGTTKLGPHELLRVLKNIEKNMGRTDGIRYGPRPIDLDILFYGKFNIHSDTLIVPHERIWERPFVLAPLIDLLGLAVDGDTVATWHLFSRQSGGIFRSWEKLGGESLIGKDGLRRVLPIGDHLWDWSQKTYVMGVLNLTPDSFSDGGKFQSVESAVSQVRSMISEGVDIIDIGAQSTRPFAPRISAEEEMDRLIPSVEAIAKIPEVEGKLLSVDTFYSKVASEAVSKGVHLVNDVSGGHLDFEMFNVVAHLKVPYVVMHMRGDPSTMQTSENLNYVDVCKQVASELYTRVSEAELSGIPAWRMIIDPGIGFSKKNEDNLEILMGLPTIREELSFKSLAASHAPILIGPSRKKFLGYICNRPNASERDPATIAAVTSGILGGANIIRVHNVRDNLDAARLCDALLKCKKVQI</sequence>
<comment type="caution">
    <text evidence="16">The sequence shown here is derived from an EMBL/GenBank/DDBJ whole genome shotgun (WGS) entry which is preliminary data.</text>
</comment>
<evidence type="ECO:0000256" key="12">
    <source>
        <dbReference type="ARBA" id="ARBA00022842"/>
    </source>
</evidence>
<evidence type="ECO:0000256" key="8">
    <source>
        <dbReference type="ARBA" id="ARBA00022723"/>
    </source>
</evidence>
<dbReference type="PANTHER" id="PTHR20941:SF1">
    <property type="entry name" value="FOLIC ACID SYNTHESIS PROTEIN FOL1"/>
    <property type="match status" value="1"/>
</dbReference>
<dbReference type="NCBIfam" id="TIGR01496">
    <property type="entry name" value="DHPS"/>
    <property type="match status" value="1"/>
</dbReference>
<dbReference type="InterPro" id="IPR000550">
    <property type="entry name" value="Hppk"/>
</dbReference>
<evidence type="ECO:0000313" key="17">
    <source>
        <dbReference type="Proteomes" id="UP000631114"/>
    </source>
</evidence>